<feature type="domain" description="Transglycosylase SLT" evidence="2">
    <location>
        <begin position="227"/>
        <end position="348"/>
    </location>
</feature>
<evidence type="ECO:0000256" key="1">
    <source>
        <dbReference type="ARBA" id="ARBA00007734"/>
    </source>
</evidence>
<keyword evidence="4" id="KW-1185">Reference proteome</keyword>
<dbReference type="CDD" id="cd16893">
    <property type="entry name" value="LT_MltC_MltE"/>
    <property type="match status" value="1"/>
</dbReference>
<dbReference type="SUPFAM" id="SSF53955">
    <property type="entry name" value="Lysozyme-like"/>
    <property type="match status" value="1"/>
</dbReference>
<dbReference type="InterPro" id="IPR000189">
    <property type="entry name" value="Transglyc_AS"/>
</dbReference>
<organism evidence="3 4">
    <name type="scientific">Hydrogenivirga caldilitoris</name>
    <dbReference type="NCBI Taxonomy" id="246264"/>
    <lineage>
        <taxon>Bacteria</taxon>
        <taxon>Pseudomonadati</taxon>
        <taxon>Aquificota</taxon>
        <taxon>Aquificia</taxon>
        <taxon>Aquificales</taxon>
        <taxon>Aquificaceae</taxon>
        <taxon>Hydrogenivirga</taxon>
    </lineage>
</organism>
<dbReference type="GO" id="GO:0000270">
    <property type="term" value="P:peptidoglycan metabolic process"/>
    <property type="evidence" value="ECO:0007669"/>
    <property type="project" value="InterPro"/>
</dbReference>
<sequence>MTRRELLTLLLTGSVFAQESFKEFLKEELEGFREEKRGFNRYLEEVNREFEEYKSIVRKEFESFKREILRHWDTFEGTDKKKLVQYSPDFRTKRVFDFEKGELRVEVSGEVKNLREFVKGEIEEFVKQDKREVFESDQFLRKTEERVRKLKYIRTGVIEREPVLTPVIFGKESVNPSELKEGVRKLIEEGSFVEKPTGMGKVGTFTVSIPPEKVLRKARRYKSIVSRESERWKLEPSLVFAIIHTESYFNPLATSPVPAYGLMQIVPHSAGKDVTEFLNGRPVILSPSYLYNAENNIKVGTTYVYMLYYRYFSEVRDPESRLYCTIAAYNTGPGNVARTFTGTTNLGKAVKVINSLTPKDTYGVLLRNLPYQETKDYLRKVSKRIAVYKNL</sequence>
<comment type="caution">
    <text evidence="3">The sequence shown here is derived from an EMBL/GenBank/DDBJ whole genome shotgun (WGS) entry which is preliminary data.</text>
</comment>
<comment type="similarity">
    <text evidence="1">Belongs to the transglycosylase Slt family.</text>
</comment>
<dbReference type="PANTHER" id="PTHR37423">
    <property type="entry name" value="SOLUBLE LYTIC MUREIN TRANSGLYCOSYLASE-RELATED"/>
    <property type="match status" value="1"/>
</dbReference>
<dbReference type="InterPro" id="IPR008258">
    <property type="entry name" value="Transglycosylase_SLT_dom_1"/>
</dbReference>
<dbReference type="PANTHER" id="PTHR37423:SF2">
    <property type="entry name" value="MEMBRANE-BOUND LYTIC MUREIN TRANSGLYCOSYLASE C"/>
    <property type="match status" value="1"/>
</dbReference>
<evidence type="ECO:0000313" key="4">
    <source>
        <dbReference type="Proteomes" id="UP000267841"/>
    </source>
</evidence>
<evidence type="ECO:0000313" key="3">
    <source>
        <dbReference type="EMBL" id="RLJ70627.1"/>
    </source>
</evidence>
<dbReference type="GO" id="GO:0016020">
    <property type="term" value="C:membrane"/>
    <property type="evidence" value="ECO:0007669"/>
    <property type="project" value="InterPro"/>
</dbReference>
<gene>
    <name evidence="3" type="ORF">BCF55_0905</name>
</gene>
<dbReference type="Proteomes" id="UP000267841">
    <property type="component" value="Unassembled WGS sequence"/>
</dbReference>
<dbReference type="EMBL" id="RCCJ01000001">
    <property type="protein sequence ID" value="RLJ70627.1"/>
    <property type="molecule type" value="Genomic_DNA"/>
</dbReference>
<name>A0A497XNV3_9AQUI</name>
<protein>
    <submittedName>
        <fullName evidence="3">Membrane-bound lytic murein transglycosylase C</fullName>
    </submittedName>
</protein>
<dbReference type="Gene3D" id="1.10.530.10">
    <property type="match status" value="1"/>
</dbReference>
<proteinExistence type="inferred from homology"/>
<dbReference type="PROSITE" id="PS00922">
    <property type="entry name" value="TRANSGLYCOSYLASE"/>
    <property type="match status" value="1"/>
</dbReference>
<evidence type="ECO:0000259" key="2">
    <source>
        <dbReference type="Pfam" id="PF01464"/>
    </source>
</evidence>
<dbReference type="Pfam" id="PF01464">
    <property type="entry name" value="SLT"/>
    <property type="match status" value="1"/>
</dbReference>
<accession>A0A497XNV3</accession>
<reference evidence="3 4" key="1">
    <citation type="submission" date="2018-10" db="EMBL/GenBank/DDBJ databases">
        <title>Genomic Encyclopedia of Archaeal and Bacterial Type Strains, Phase II (KMG-II): from individual species to whole genera.</title>
        <authorList>
            <person name="Goeker M."/>
        </authorList>
    </citation>
    <scope>NUCLEOTIDE SEQUENCE [LARGE SCALE GENOMIC DNA]</scope>
    <source>
        <strain evidence="3 4">DSM 16510</strain>
    </source>
</reference>
<dbReference type="RefSeq" id="WP_245960397.1">
    <property type="nucleotide sequence ID" value="NZ_RCCJ01000001.1"/>
</dbReference>
<dbReference type="InterPro" id="IPR023346">
    <property type="entry name" value="Lysozyme-like_dom_sf"/>
</dbReference>
<dbReference type="GO" id="GO:0008933">
    <property type="term" value="F:peptidoglycan lytic transglycosylase activity"/>
    <property type="evidence" value="ECO:0007669"/>
    <property type="project" value="InterPro"/>
</dbReference>
<dbReference type="AlphaFoldDB" id="A0A497XNV3"/>